<comment type="subcellular location">
    <subcellularLocation>
        <location evidence="1 7">Nucleus</location>
    </subcellularLocation>
</comment>
<dbReference type="GO" id="GO:0006355">
    <property type="term" value="P:regulation of DNA-templated transcription"/>
    <property type="evidence" value="ECO:0007669"/>
    <property type="project" value="TreeGrafter"/>
</dbReference>
<dbReference type="SMART" id="SM00336">
    <property type="entry name" value="BBOX"/>
    <property type="match status" value="1"/>
</dbReference>
<dbReference type="Pfam" id="PF00643">
    <property type="entry name" value="zf-B_box"/>
    <property type="match status" value="1"/>
</dbReference>
<sequence length="452" mass="49752">MATEVAVRSSVAIARAFAGRNARACHVCASKSAHWYCAADEAYLCTACDTQVHSANALSMRHERVRLTPNGTPKKRSSQSNLVPESDAPAVSRKRLRTSRPYSHHLRKLTRLSNQLVESKDGDSDSDSSFAVKAELELNFDFLDADEFLCSDGNQEVPSVSPVSSDVEFFAPDLDEFQEGDHTATSDSFTAFLKGKAAHSENVVIDSDQFLVPDAAFGDLCCFDTPTAAADTNIDLAGDAFFFPGDIPGLDGLESFAAPEMDLSDDFALNFDIALPNNGLDAFEGNGSVAPHVTGECRTEPAEPDQFMAGPFAKFFATKTKDEAEEPMGAERIKREAREMLKCCEGEATQKVMPSLQLDLKAVLTAWSDRGEPWMVDFKVPQMNDDSNSSGSDSTGLVPDMDGDRDARVMRYKEKRRTRLFSKKIRYEVRKLNAERRPRMKGRFVKRTGTSS</sequence>
<evidence type="ECO:0000313" key="11">
    <source>
        <dbReference type="EMBL" id="KAG0555967.1"/>
    </source>
</evidence>
<keyword evidence="3" id="KW-0479">Metal-binding</keyword>
<evidence type="ECO:0000256" key="1">
    <source>
        <dbReference type="ARBA" id="ARBA00004123"/>
    </source>
</evidence>
<evidence type="ECO:0000259" key="10">
    <source>
        <dbReference type="PROSITE" id="PS51017"/>
    </source>
</evidence>
<gene>
    <name evidence="11" type="ORF">KC19_11G016000</name>
</gene>
<feature type="region of interest" description="Disordered" evidence="8">
    <location>
        <begin position="382"/>
        <end position="409"/>
    </location>
</feature>
<feature type="domain" description="B box-type" evidence="9">
    <location>
        <begin position="20"/>
        <end position="67"/>
    </location>
</feature>
<feature type="compositionally biased region" description="Low complexity" evidence="8">
    <location>
        <begin position="384"/>
        <end position="394"/>
    </location>
</feature>
<dbReference type="GO" id="GO:0008270">
    <property type="term" value="F:zinc ion binding"/>
    <property type="evidence" value="ECO:0007669"/>
    <property type="project" value="UniProtKB-KW"/>
</dbReference>
<evidence type="ECO:0000256" key="8">
    <source>
        <dbReference type="SAM" id="MobiDB-lite"/>
    </source>
</evidence>
<protein>
    <submittedName>
        <fullName evidence="11">Uncharacterized protein</fullName>
    </submittedName>
</protein>
<evidence type="ECO:0000313" key="12">
    <source>
        <dbReference type="Proteomes" id="UP000822688"/>
    </source>
</evidence>
<name>A0A8T0GBR9_CERPU</name>
<evidence type="ECO:0000256" key="2">
    <source>
        <dbReference type="ARBA" id="ARBA00010024"/>
    </source>
</evidence>
<proteinExistence type="inferred from homology"/>
<organism evidence="11 12">
    <name type="scientific">Ceratodon purpureus</name>
    <name type="common">Fire moss</name>
    <name type="synonym">Dicranum purpureum</name>
    <dbReference type="NCBI Taxonomy" id="3225"/>
    <lineage>
        <taxon>Eukaryota</taxon>
        <taxon>Viridiplantae</taxon>
        <taxon>Streptophyta</taxon>
        <taxon>Embryophyta</taxon>
        <taxon>Bryophyta</taxon>
        <taxon>Bryophytina</taxon>
        <taxon>Bryopsida</taxon>
        <taxon>Dicranidae</taxon>
        <taxon>Pseudoditrichales</taxon>
        <taxon>Ditrichaceae</taxon>
        <taxon>Ceratodon</taxon>
    </lineage>
</organism>
<dbReference type="AlphaFoldDB" id="A0A8T0GBR9"/>
<dbReference type="PANTHER" id="PTHR31874:SF1">
    <property type="entry name" value="ZINC FINGER PROTEIN CONSTANS-LIKE 6"/>
    <property type="match status" value="1"/>
</dbReference>
<dbReference type="Proteomes" id="UP000822688">
    <property type="component" value="Chromosome 11"/>
</dbReference>
<dbReference type="InterPro" id="IPR000315">
    <property type="entry name" value="Znf_B-box"/>
</dbReference>
<keyword evidence="4" id="KW-0862">Zinc</keyword>
<comment type="similarity">
    <text evidence="2">Belongs to the CONSTANS family.</text>
</comment>
<dbReference type="EMBL" id="CM026432">
    <property type="protein sequence ID" value="KAG0555967.1"/>
    <property type="molecule type" value="Genomic_DNA"/>
</dbReference>
<evidence type="ECO:0000256" key="3">
    <source>
        <dbReference type="ARBA" id="ARBA00022723"/>
    </source>
</evidence>
<feature type="domain" description="CCT" evidence="10">
    <location>
        <begin position="405"/>
        <end position="447"/>
    </location>
</feature>
<comment type="caution">
    <text evidence="11">The sequence shown here is derived from an EMBL/GenBank/DDBJ whole genome shotgun (WGS) entry which is preliminary data.</text>
</comment>
<keyword evidence="6" id="KW-0863">Zinc-finger</keyword>
<keyword evidence="12" id="KW-1185">Reference proteome</keyword>
<dbReference type="InterPro" id="IPR010402">
    <property type="entry name" value="CCT_domain"/>
</dbReference>
<evidence type="ECO:0000256" key="5">
    <source>
        <dbReference type="ARBA" id="ARBA00023242"/>
    </source>
</evidence>
<reference evidence="11 12" key="1">
    <citation type="submission" date="2020-06" db="EMBL/GenBank/DDBJ databases">
        <title>WGS assembly of Ceratodon purpureus strain R40.</title>
        <authorList>
            <person name="Carey S.B."/>
            <person name="Jenkins J."/>
            <person name="Shu S."/>
            <person name="Lovell J.T."/>
            <person name="Sreedasyam A."/>
            <person name="Maumus F."/>
            <person name="Tiley G.P."/>
            <person name="Fernandez-Pozo N."/>
            <person name="Barry K."/>
            <person name="Chen C."/>
            <person name="Wang M."/>
            <person name="Lipzen A."/>
            <person name="Daum C."/>
            <person name="Saski C.A."/>
            <person name="Payton A.C."/>
            <person name="Mcbreen J.C."/>
            <person name="Conrad R.E."/>
            <person name="Kollar L.M."/>
            <person name="Olsson S."/>
            <person name="Huttunen S."/>
            <person name="Landis J.B."/>
            <person name="Wickett N.J."/>
            <person name="Johnson M.G."/>
            <person name="Rensing S.A."/>
            <person name="Grimwood J."/>
            <person name="Schmutz J."/>
            <person name="Mcdaniel S.F."/>
        </authorList>
    </citation>
    <scope>NUCLEOTIDE SEQUENCE [LARGE SCALE GENOMIC DNA]</scope>
    <source>
        <strain evidence="11 12">R40</strain>
    </source>
</reference>
<dbReference type="Pfam" id="PF06203">
    <property type="entry name" value="CCT"/>
    <property type="match status" value="1"/>
</dbReference>
<accession>A0A8T0GBR9</accession>
<dbReference type="PROSITE" id="PS50119">
    <property type="entry name" value="ZF_BBOX"/>
    <property type="match status" value="1"/>
</dbReference>
<dbReference type="GO" id="GO:0005634">
    <property type="term" value="C:nucleus"/>
    <property type="evidence" value="ECO:0007669"/>
    <property type="project" value="UniProtKB-SubCell"/>
</dbReference>
<feature type="region of interest" description="Disordered" evidence="8">
    <location>
        <begin position="67"/>
        <end position="97"/>
    </location>
</feature>
<dbReference type="InterPro" id="IPR049808">
    <property type="entry name" value="CONSTANS-like_Bbox1"/>
</dbReference>
<evidence type="ECO:0000256" key="4">
    <source>
        <dbReference type="ARBA" id="ARBA00022833"/>
    </source>
</evidence>
<dbReference type="CDD" id="cd19821">
    <property type="entry name" value="Bbox1_BBX-like"/>
    <property type="match status" value="1"/>
</dbReference>
<keyword evidence="5 7" id="KW-0539">Nucleus</keyword>
<evidence type="ECO:0000259" key="9">
    <source>
        <dbReference type="PROSITE" id="PS50119"/>
    </source>
</evidence>
<dbReference type="PANTHER" id="PTHR31874">
    <property type="entry name" value="CCT MOTIF FAMILY PROTEIN, EXPRESSED"/>
    <property type="match status" value="1"/>
</dbReference>
<dbReference type="PROSITE" id="PS51017">
    <property type="entry name" value="CCT"/>
    <property type="match status" value="1"/>
</dbReference>
<evidence type="ECO:0000256" key="7">
    <source>
        <dbReference type="PROSITE-ProRule" id="PRU00357"/>
    </source>
</evidence>
<evidence type="ECO:0000256" key="6">
    <source>
        <dbReference type="PROSITE-ProRule" id="PRU00024"/>
    </source>
</evidence>
<dbReference type="InterPro" id="IPR052453">
    <property type="entry name" value="CONSTANS-like_ZF"/>
</dbReference>